<dbReference type="Gene3D" id="1.10.3290.10">
    <property type="entry name" value="Fido-like domain"/>
    <property type="match status" value="1"/>
</dbReference>
<dbReference type="GO" id="GO:0005524">
    <property type="term" value="F:ATP binding"/>
    <property type="evidence" value="ECO:0007669"/>
    <property type="project" value="UniProtKB-KW"/>
</dbReference>
<evidence type="ECO:0000313" key="4">
    <source>
        <dbReference type="EMBL" id="MBB4798293.1"/>
    </source>
</evidence>
<evidence type="ECO:0000256" key="1">
    <source>
        <dbReference type="PIRSR" id="PIRSR640198-1"/>
    </source>
</evidence>
<reference evidence="4 5" key="1">
    <citation type="submission" date="2020-08" db="EMBL/GenBank/DDBJ databases">
        <title>Functional genomics of gut bacteria from endangered species of beetles.</title>
        <authorList>
            <person name="Carlos-Shanley C."/>
        </authorList>
    </citation>
    <scope>NUCLEOTIDE SEQUENCE [LARGE SCALE GENOMIC DNA]</scope>
    <source>
        <strain evidence="4 5">S00123</strain>
    </source>
</reference>
<dbReference type="EMBL" id="JACHKY010000003">
    <property type="protein sequence ID" value="MBB4798293.1"/>
    <property type="molecule type" value="Genomic_DNA"/>
</dbReference>
<dbReference type="InterPro" id="IPR040198">
    <property type="entry name" value="Fido_containing"/>
</dbReference>
<dbReference type="Proteomes" id="UP000539957">
    <property type="component" value="Unassembled WGS sequence"/>
</dbReference>
<protein>
    <submittedName>
        <fullName evidence="4">Fic family protein</fullName>
    </submittedName>
</protein>
<feature type="active site" evidence="1">
    <location>
        <position position="196"/>
    </location>
</feature>
<dbReference type="PROSITE" id="PS51459">
    <property type="entry name" value="FIDO"/>
    <property type="match status" value="1"/>
</dbReference>
<dbReference type="PANTHER" id="PTHR13504:SF38">
    <property type="entry name" value="FIDO DOMAIN-CONTAINING PROTEIN"/>
    <property type="match status" value="1"/>
</dbReference>
<evidence type="ECO:0000256" key="2">
    <source>
        <dbReference type="PIRSR" id="PIRSR640198-2"/>
    </source>
</evidence>
<feature type="domain" description="Fido" evidence="3">
    <location>
        <begin position="107"/>
        <end position="257"/>
    </location>
</feature>
<dbReference type="Pfam" id="PF02661">
    <property type="entry name" value="Fic"/>
    <property type="match status" value="1"/>
</dbReference>
<evidence type="ECO:0000259" key="3">
    <source>
        <dbReference type="PROSITE" id="PS51459"/>
    </source>
</evidence>
<dbReference type="Pfam" id="PF13784">
    <property type="entry name" value="Fic_N"/>
    <property type="match status" value="1"/>
</dbReference>
<gene>
    <name evidence="4" type="ORF">HNP32_002037</name>
</gene>
<proteinExistence type="predicted"/>
<keyword evidence="5" id="KW-1185">Reference proteome</keyword>
<name>A0A7W7IPS5_9CAUL</name>
<sequence length="368" mass="40798">MPVAPPERDLSFAAVAARHRAAEEALAKVDAYARGLHDPFVVSRILSRQEAVSSSAIEGTHSTLDEVLTGEATQDEEARAEVLQVRKYATTVTRFIKQAHRQGNEVFSANLVRRLHKRIMEDAPNYRDAPGDLREVSVWIGGRDMAYSIFNPPPASKVPACLEDTVRYMRAEGMHEIQQSIITRMALAHAHFEAVHPFRDGNGRVGRMLLPIMMAADGRTPLYLAPYIEANKPAYVEALKAAQQRLDWASMVGFVSDAVVGSANELFTTREALEVLSTRWKARRAFRRGSSSLRALEILPQYPVITISRLATLLKVTYPAAATAVAQLEEIKALVERTGYTRNRVFAAPEALSILNRPFGEEPILPEA</sequence>
<feature type="binding site" evidence="2">
    <location>
        <begin position="200"/>
        <end position="207"/>
    </location>
    <ligand>
        <name>ATP</name>
        <dbReference type="ChEBI" id="CHEBI:30616"/>
    </ligand>
</feature>
<dbReference type="InterPro" id="IPR003812">
    <property type="entry name" value="Fido"/>
</dbReference>
<dbReference type="PANTHER" id="PTHR13504">
    <property type="entry name" value="FIDO DOMAIN-CONTAINING PROTEIN DDB_G0283145"/>
    <property type="match status" value="1"/>
</dbReference>
<dbReference type="AlphaFoldDB" id="A0A7W7IPS5"/>
<dbReference type="InterPro" id="IPR036597">
    <property type="entry name" value="Fido-like_dom_sf"/>
</dbReference>
<dbReference type="RefSeq" id="WP_221415845.1">
    <property type="nucleotide sequence ID" value="NZ_JACHKY010000003.1"/>
</dbReference>
<organism evidence="4 5">
    <name type="scientific">Brevundimonas bullata</name>
    <dbReference type="NCBI Taxonomy" id="13160"/>
    <lineage>
        <taxon>Bacteria</taxon>
        <taxon>Pseudomonadati</taxon>
        <taxon>Pseudomonadota</taxon>
        <taxon>Alphaproteobacteria</taxon>
        <taxon>Caulobacterales</taxon>
        <taxon>Caulobacteraceae</taxon>
        <taxon>Brevundimonas</taxon>
    </lineage>
</organism>
<dbReference type="InterPro" id="IPR025758">
    <property type="entry name" value="Fic/DOC_N"/>
</dbReference>
<keyword evidence="2" id="KW-0067">ATP-binding</keyword>
<accession>A0A7W7IPS5</accession>
<evidence type="ECO:0000313" key="5">
    <source>
        <dbReference type="Proteomes" id="UP000539957"/>
    </source>
</evidence>
<dbReference type="SUPFAM" id="SSF140931">
    <property type="entry name" value="Fic-like"/>
    <property type="match status" value="1"/>
</dbReference>
<keyword evidence="2" id="KW-0547">Nucleotide-binding</keyword>
<comment type="caution">
    <text evidence="4">The sequence shown here is derived from an EMBL/GenBank/DDBJ whole genome shotgun (WGS) entry which is preliminary data.</text>
</comment>